<dbReference type="EMBL" id="KI545978">
    <property type="protein sequence ID" value="EST48709.1"/>
    <property type="molecule type" value="Genomic_DNA"/>
</dbReference>
<dbReference type="OrthoDB" id="10250320at2759"/>
<sequence>MNHITTRNIALFLHMYFDDIPLKDIYDLVYGLLIHGGLVPESLVCCLPLFVRIFESNHQIDDYESTITAVLSLTNKMIVDAPSRLYKFVKDPHQVKVEENKILIMLDYKVYFDDVSYRDSYFKLKNLQQSMTPETSL</sequence>
<dbReference type="VEuPathDB" id="GiardiaDB:SS50377_22858"/>
<evidence type="ECO:0000313" key="1">
    <source>
        <dbReference type="EMBL" id="EST48709.1"/>
    </source>
</evidence>
<organism evidence="2">
    <name type="scientific">Spironucleus salmonicida</name>
    <dbReference type="NCBI Taxonomy" id="348837"/>
    <lineage>
        <taxon>Eukaryota</taxon>
        <taxon>Metamonada</taxon>
        <taxon>Diplomonadida</taxon>
        <taxon>Hexamitidae</taxon>
        <taxon>Hexamitinae</taxon>
        <taxon>Spironucleus</taxon>
    </lineage>
</organism>
<dbReference type="VEuPathDB" id="GiardiaDB:SS50377_22861"/>
<name>V6LVR1_9EUKA</name>
<dbReference type="RefSeq" id="XP_067766004.1">
    <property type="nucleotide sequence ID" value="XM_067906736.1"/>
</dbReference>
<evidence type="ECO:0000313" key="2">
    <source>
        <dbReference type="EMBL" id="EST48712.1"/>
    </source>
</evidence>
<keyword evidence="5" id="KW-1185">Reference proteome</keyword>
<dbReference type="Proteomes" id="UP000018208">
    <property type="component" value="Unassembled WGS sequence"/>
</dbReference>
<evidence type="ECO:0000313" key="4">
    <source>
        <dbReference type="EMBL" id="KAH0575234.1"/>
    </source>
</evidence>
<dbReference type="GeneID" id="94296881"/>
<dbReference type="EMBL" id="AUWU02000003">
    <property type="protein sequence ID" value="KAH0575234.1"/>
    <property type="molecule type" value="Genomic_DNA"/>
</dbReference>
<evidence type="ECO:0000313" key="5">
    <source>
        <dbReference type="Proteomes" id="UP000018208"/>
    </source>
</evidence>
<reference evidence="2 3" key="1">
    <citation type="journal article" date="2014" name="PLoS Genet.">
        <title>The Genome of Spironucleus salmonicida Highlights a Fish Pathogen Adapted to Fluctuating Environments.</title>
        <authorList>
            <person name="Xu F."/>
            <person name="Jerlstrom-Hultqvist J."/>
            <person name="Einarsson E."/>
            <person name="Astvaldsson A."/>
            <person name="Svard S.G."/>
            <person name="Andersson J.O."/>
        </authorList>
    </citation>
    <scope>NUCLEOTIDE SEQUENCE</scope>
    <source>
        <strain evidence="3">ATCC 50377</strain>
    </source>
</reference>
<reference evidence="3" key="2">
    <citation type="submission" date="2020-12" db="EMBL/GenBank/DDBJ databases">
        <title>New Spironucleus salmonicida genome in near-complete chromosomes.</title>
        <authorList>
            <person name="Xu F."/>
            <person name="Kurt Z."/>
            <person name="Jimenez-Gonzalez A."/>
            <person name="Astvaldsson A."/>
            <person name="Andersson J.O."/>
            <person name="Svard S.G."/>
        </authorList>
    </citation>
    <scope>NUCLEOTIDE SEQUENCE</scope>
    <source>
        <strain evidence="3">ATCC 50377</strain>
    </source>
</reference>
<dbReference type="KEGG" id="ssao:94296881"/>
<evidence type="ECO:0000313" key="3">
    <source>
        <dbReference type="EMBL" id="KAH0575231.1"/>
    </source>
</evidence>
<dbReference type="AlphaFoldDB" id="V6LVR1"/>
<accession>V6LVR1</accession>
<protein>
    <submittedName>
        <fullName evidence="2">Uncharacterized protein</fullName>
    </submittedName>
</protein>
<dbReference type="EMBL" id="AUWU02000003">
    <property type="protein sequence ID" value="KAH0575231.1"/>
    <property type="molecule type" value="Genomic_DNA"/>
</dbReference>
<proteinExistence type="predicted"/>
<dbReference type="EMBL" id="KI545978">
    <property type="protein sequence ID" value="EST48712.1"/>
    <property type="molecule type" value="Genomic_DNA"/>
</dbReference>
<gene>
    <name evidence="3" type="ORF">SS50377_22858</name>
    <name evidence="4" type="ORF">SS50377_22861</name>
    <name evidence="1" type="ORF">SS50377_jh025</name>
    <name evidence="2" type="ORF">SS50377_jh026</name>
</gene>